<dbReference type="Proteomes" id="UP000231279">
    <property type="component" value="Unassembled WGS sequence"/>
</dbReference>
<keyword evidence="4 5" id="KW-0472">Membrane</keyword>
<keyword evidence="3 5" id="KW-1133">Transmembrane helix</keyword>
<sequence length="256" mass="29068">MLQKIINSGYYYLNSLCGAYSTPIWAVLIAGFSVVVTLTLSVYLLLEHLSAYKNPEEQKFLIGVILMVPCYAVESFVSLVNPAISVDIGILRDCYESFAMYCFGRKQLTIFSHGKLGGEERTIEFMEREGRASLKASLLDHGSEKGTVKHPFPLNYILRPWKLGRWVYMVIKFGIVQYMIIKALTAILAVILEAFDVYCEGDFRWNCGYPYVAVTFSAEIYMTTAMIEDLKSYIWESIPVRTDGWLQRSGTGRECS</sequence>
<dbReference type="STRING" id="429701.A0A2G9H9J4"/>
<dbReference type="OrthoDB" id="5348404at2759"/>
<dbReference type="Pfam" id="PF03619">
    <property type="entry name" value="Solute_trans_a"/>
    <property type="match status" value="1"/>
</dbReference>
<evidence type="ECO:0000256" key="4">
    <source>
        <dbReference type="ARBA" id="ARBA00023136"/>
    </source>
</evidence>
<evidence type="ECO:0000313" key="6">
    <source>
        <dbReference type="EMBL" id="PIN13970.1"/>
    </source>
</evidence>
<accession>A0A2G9H9J4</accession>
<evidence type="ECO:0000256" key="3">
    <source>
        <dbReference type="ARBA" id="ARBA00022989"/>
    </source>
</evidence>
<dbReference type="SMART" id="SM01417">
    <property type="entry name" value="Solute_trans_a"/>
    <property type="match status" value="1"/>
</dbReference>
<evidence type="ECO:0000313" key="7">
    <source>
        <dbReference type="Proteomes" id="UP000231279"/>
    </source>
</evidence>
<protein>
    <submittedName>
        <fullName evidence="6">Uncharacterized protein</fullName>
    </submittedName>
</protein>
<gene>
    <name evidence="6" type="ORF">CDL12_13412</name>
</gene>
<dbReference type="AlphaFoldDB" id="A0A2G9H9J4"/>
<feature type="transmembrane region" description="Helical" evidence="5">
    <location>
        <begin position="166"/>
        <end position="192"/>
    </location>
</feature>
<comment type="subcellular location">
    <subcellularLocation>
        <location evidence="1">Membrane</location>
        <topology evidence="1">Multi-pass membrane protein</topology>
    </subcellularLocation>
</comment>
<dbReference type="InterPro" id="IPR005178">
    <property type="entry name" value="Ostalpha/TMEM184C"/>
</dbReference>
<dbReference type="PANTHER" id="PTHR23423">
    <property type="entry name" value="ORGANIC SOLUTE TRANSPORTER-RELATED"/>
    <property type="match status" value="1"/>
</dbReference>
<organism evidence="6 7">
    <name type="scientific">Handroanthus impetiginosus</name>
    <dbReference type="NCBI Taxonomy" id="429701"/>
    <lineage>
        <taxon>Eukaryota</taxon>
        <taxon>Viridiplantae</taxon>
        <taxon>Streptophyta</taxon>
        <taxon>Embryophyta</taxon>
        <taxon>Tracheophyta</taxon>
        <taxon>Spermatophyta</taxon>
        <taxon>Magnoliopsida</taxon>
        <taxon>eudicotyledons</taxon>
        <taxon>Gunneridae</taxon>
        <taxon>Pentapetalae</taxon>
        <taxon>asterids</taxon>
        <taxon>lamiids</taxon>
        <taxon>Lamiales</taxon>
        <taxon>Bignoniaceae</taxon>
        <taxon>Crescentiina</taxon>
        <taxon>Tabebuia alliance</taxon>
        <taxon>Handroanthus</taxon>
    </lineage>
</organism>
<keyword evidence="2 5" id="KW-0812">Transmembrane</keyword>
<keyword evidence="7" id="KW-1185">Reference proteome</keyword>
<proteinExistence type="predicted"/>
<evidence type="ECO:0000256" key="2">
    <source>
        <dbReference type="ARBA" id="ARBA00022692"/>
    </source>
</evidence>
<evidence type="ECO:0000256" key="5">
    <source>
        <dbReference type="SAM" id="Phobius"/>
    </source>
</evidence>
<dbReference type="GO" id="GO:0016020">
    <property type="term" value="C:membrane"/>
    <property type="evidence" value="ECO:0007669"/>
    <property type="project" value="UniProtKB-SubCell"/>
</dbReference>
<comment type="caution">
    <text evidence="6">The sequence shown here is derived from an EMBL/GenBank/DDBJ whole genome shotgun (WGS) entry which is preliminary data.</text>
</comment>
<feature type="transmembrane region" description="Helical" evidence="5">
    <location>
        <begin position="24"/>
        <end position="46"/>
    </location>
</feature>
<reference evidence="7" key="1">
    <citation type="journal article" date="2018" name="Gigascience">
        <title>Genome assembly of the Pink Ipe (Handroanthus impetiginosus, Bignoniaceae), a highly valued, ecologically keystone Neotropical timber forest tree.</title>
        <authorList>
            <person name="Silva-Junior O.B."/>
            <person name="Grattapaglia D."/>
            <person name="Novaes E."/>
            <person name="Collevatti R.G."/>
        </authorList>
    </citation>
    <scope>NUCLEOTIDE SEQUENCE [LARGE SCALE GENOMIC DNA]</scope>
    <source>
        <strain evidence="7">cv. UFG-1</strain>
    </source>
</reference>
<name>A0A2G9H9J4_9LAMI</name>
<dbReference type="EMBL" id="NKXS01002372">
    <property type="protein sequence ID" value="PIN13970.1"/>
    <property type="molecule type" value="Genomic_DNA"/>
</dbReference>
<evidence type="ECO:0000256" key="1">
    <source>
        <dbReference type="ARBA" id="ARBA00004141"/>
    </source>
</evidence>